<dbReference type="InterPro" id="IPR013083">
    <property type="entry name" value="Znf_RING/FYVE/PHD"/>
</dbReference>
<organism evidence="7 10">
    <name type="scientific">Didymodactylos carnosus</name>
    <dbReference type="NCBI Taxonomy" id="1234261"/>
    <lineage>
        <taxon>Eukaryota</taxon>
        <taxon>Metazoa</taxon>
        <taxon>Spiralia</taxon>
        <taxon>Gnathifera</taxon>
        <taxon>Rotifera</taxon>
        <taxon>Eurotatoria</taxon>
        <taxon>Bdelloidea</taxon>
        <taxon>Philodinida</taxon>
        <taxon>Philodinidae</taxon>
        <taxon>Didymodactylos</taxon>
    </lineage>
</organism>
<dbReference type="OrthoDB" id="654191at2759"/>
<reference evidence="7" key="1">
    <citation type="submission" date="2021-02" db="EMBL/GenBank/DDBJ databases">
        <authorList>
            <person name="Nowell W R."/>
        </authorList>
    </citation>
    <scope>NUCLEOTIDE SEQUENCE</scope>
</reference>
<gene>
    <name evidence="7" type="ORF">GPM918_LOCUS36276</name>
    <name evidence="6" type="ORF">OVA965_LOCUS32337</name>
    <name evidence="9" type="ORF">SRO942_LOCUS37005</name>
    <name evidence="8" type="ORF">TMI583_LOCUS33195</name>
</gene>
<keyword evidence="10" id="KW-1185">Reference proteome</keyword>
<dbReference type="GO" id="GO:0008270">
    <property type="term" value="F:zinc ion binding"/>
    <property type="evidence" value="ECO:0007669"/>
    <property type="project" value="UniProtKB-KW"/>
</dbReference>
<dbReference type="PANTHER" id="PTHR10131">
    <property type="entry name" value="TNF RECEPTOR ASSOCIATED FACTOR"/>
    <property type="match status" value="1"/>
</dbReference>
<evidence type="ECO:0000313" key="10">
    <source>
        <dbReference type="Proteomes" id="UP000663829"/>
    </source>
</evidence>
<protein>
    <recommendedName>
        <fullName evidence="5">RING-type domain-containing protein</fullName>
    </recommendedName>
</protein>
<dbReference type="AlphaFoldDB" id="A0A815SLQ9"/>
<accession>A0A815SLQ9</accession>
<dbReference type="SUPFAM" id="SSF49599">
    <property type="entry name" value="TRAF domain-like"/>
    <property type="match status" value="1"/>
</dbReference>
<evidence type="ECO:0000256" key="4">
    <source>
        <dbReference type="PROSITE-ProRule" id="PRU00175"/>
    </source>
</evidence>
<name>A0A815SLQ9_9BILA</name>
<dbReference type="InterPro" id="IPR017907">
    <property type="entry name" value="Znf_RING_CS"/>
</dbReference>
<dbReference type="Pfam" id="PF13923">
    <property type="entry name" value="zf-C3HC4_2"/>
    <property type="match status" value="1"/>
</dbReference>
<dbReference type="Gene3D" id="3.30.40.10">
    <property type="entry name" value="Zinc/RING finger domain, C3HC4 (zinc finger)"/>
    <property type="match status" value="2"/>
</dbReference>
<dbReference type="Proteomes" id="UP000681722">
    <property type="component" value="Unassembled WGS sequence"/>
</dbReference>
<dbReference type="EMBL" id="CAJOBC010087251">
    <property type="protein sequence ID" value="CAF4354474.1"/>
    <property type="molecule type" value="Genomic_DNA"/>
</dbReference>
<dbReference type="SUPFAM" id="SSF57850">
    <property type="entry name" value="RING/U-box"/>
    <property type="match status" value="1"/>
</dbReference>
<dbReference type="Proteomes" id="UP000663829">
    <property type="component" value="Unassembled WGS sequence"/>
</dbReference>
<evidence type="ECO:0000313" key="8">
    <source>
        <dbReference type="EMBL" id="CAF4193987.1"/>
    </source>
</evidence>
<evidence type="ECO:0000313" key="9">
    <source>
        <dbReference type="EMBL" id="CAF4354474.1"/>
    </source>
</evidence>
<evidence type="ECO:0000256" key="2">
    <source>
        <dbReference type="ARBA" id="ARBA00022771"/>
    </source>
</evidence>
<dbReference type="Proteomes" id="UP000677228">
    <property type="component" value="Unassembled WGS sequence"/>
</dbReference>
<proteinExistence type="predicted"/>
<evidence type="ECO:0000313" key="6">
    <source>
        <dbReference type="EMBL" id="CAF1385937.1"/>
    </source>
</evidence>
<dbReference type="EMBL" id="CAJNOQ010021758">
    <property type="protein sequence ID" value="CAF1491467.1"/>
    <property type="molecule type" value="Genomic_DNA"/>
</dbReference>
<dbReference type="PANTHER" id="PTHR10131:SF94">
    <property type="entry name" value="TNF RECEPTOR-ASSOCIATED FACTOR 4"/>
    <property type="match status" value="1"/>
</dbReference>
<keyword evidence="3" id="KW-0862">Zinc</keyword>
<dbReference type="PROSITE" id="PS00518">
    <property type="entry name" value="ZF_RING_1"/>
    <property type="match status" value="1"/>
</dbReference>
<evidence type="ECO:0000256" key="3">
    <source>
        <dbReference type="ARBA" id="ARBA00022833"/>
    </source>
</evidence>
<feature type="domain" description="RING-type" evidence="5">
    <location>
        <begin position="21"/>
        <end position="60"/>
    </location>
</feature>
<evidence type="ECO:0000259" key="5">
    <source>
        <dbReference type="PROSITE" id="PS50089"/>
    </source>
</evidence>
<evidence type="ECO:0000256" key="1">
    <source>
        <dbReference type="ARBA" id="ARBA00022723"/>
    </source>
</evidence>
<sequence length="222" mass="25611">MTVKLDYDYIEENLILQDLTCALCTDPLLEPVCAQQCGHTYCRACITASFRRKSECPTCRLVLTLDDFHPVYTRSFLNQLNQLLVKCKFCSEENIQRGNYEDHAKMCSKKPVSCAAADLNCPWTGRHNKLEEHMKTCPLMQVRPMIVELKEKMKRQTEQIQFLYTMLEKISANHQETCKEDYSGEAICDVCDESCSHNGSNNGLHYCPQTDICQKCLNKYRP</sequence>
<dbReference type="EMBL" id="CAJOBA010046812">
    <property type="protein sequence ID" value="CAF4193987.1"/>
    <property type="molecule type" value="Genomic_DNA"/>
</dbReference>
<dbReference type="SMART" id="SM00184">
    <property type="entry name" value="RING"/>
    <property type="match status" value="1"/>
</dbReference>
<keyword evidence="2 4" id="KW-0863">Zinc-finger</keyword>
<dbReference type="EMBL" id="CAJNOK010025108">
    <property type="protein sequence ID" value="CAF1385937.1"/>
    <property type="molecule type" value="Genomic_DNA"/>
</dbReference>
<dbReference type="Proteomes" id="UP000682733">
    <property type="component" value="Unassembled WGS sequence"/>
</dbReference>
<comment type="caution">
    <text evidence="7">The sequence shown here is derived from an EMBL/GenBank/DDBJ whole genome shotgun (WGS) entry which is preliminary data.</text>
</comment>
<keyword evidence="1" id="KW-0479">Metal-binding</keyword>
<dbReference type="PROSITE" id="PS50089">
    <property type="entry name" value="ZF_RING_2"/>
    <property type="match status" value="1"/>
</dbReference>
<evidence type="ECO:0000313" key="7">
    <source>
        <dbReference type="EMBL" id="CAF1491467.1"/>
    </source>
</evidence>
<dbReference type="InterPro" id="IPR001841">
    <property type="entry name" value="Znf_RING"/>
</dbReference>